<evidence type="ECO:0000256" key="1">
    <source>
        <dbReference type="SAM" id="MobiDB-lite"/>
    </source>
</evidence>
<organism evidence="3">
    <name type="scientific">Alexandrium catenella</name>
    <name type="common">Red tide dinoflagellate</name>
    <name type="synonym">Gonyaulax catenella</name>
    <dbReference type="NCBI Taxonomy" id="2925"/>
    <lineage>
        <taxon>Eukaryota</taxon>
        <taxon>Sar</taxon>
        <taxon>Alveolata</taxon>
        <taxon>Dinophyceae</taxon>
        <taxon>Gonyaulacales</taxon>
        <taxon>Pyrocystaceae</taxon>
        <taxon>Alexandrium</taxon>
    </lineage>
</organism>
<reference evidence="3" key="1">
    <citation type="submission" date="2021-01" db="EMBL/GenBank/DDBJ databases">
        <authorList>
            <person name="Corre E."/>
            <person name="Pelletier E."/>
            <person name="Niang G."/>
            <person name="Scheremetjew M."/>
            <person name="Finn R."/>
            <person name="Kale V."/>
            <person name="Holt S."/>
            <person name="Cochrane G."/>
            <person name="Meng A."/>
            <person name="Brown T."/>
            <person name="Cohen L."/>
        </authorList>
    </citation>
    <scope>NUCLEOTIDE SEQUENCE</scope>
    <source>
        <strain evidence="3">OF101</strain>
    </source>
</reference>
<dbReference type="PANTHER" id="PTHR45657">
    <property type="entry name" value="CRAL-TRIO DOMAIN-CONTAINING PROTEIN YKL091C-RELATED"/>
    <property type="match status" value="1"/>
</dbReference>
<dbReference type="AlphaFoldDB" id="A0A7S1QQP2"/>
<dbReference type="Gene3D" id="3.40.525.10">
    <property type="entry name" value="CRAL-TRIO lipid binding domain"/>
    <property type="match status" value="1"/>
</dbReference>
<dbReference type="PANTHER" id="PTHR45657:SF1">
    <property type="entry name" value="CRAL-TRIO DOMAIN-CONTAINING PROTEIN YKL091C-RELATED"/>
    <property type="match status" value="1"/>
</dbReference>
<dbReference type="CDD" id="cd00170">
    <property type="entry name" value="SEC14"/>
    <property type="match status" value="1"/>
</dbReference>
<proteinExistence type="predicted"/>
<gene>
    <name evidence="3" type="ORF">ACAT0790_LOCUS29238</name>
</gene>
<sequence length="329" mass="36705">MSLGSSLRPGRVRARVLRIFRKGDKASSSAPRRRGAALFPALLLAAAAALFLARWRRGLTGPPRESPRSGRPEVNQSLPSCRAAALGPQPSKEQLIEAGRPLPRYMLKAVGGDESQALRRWADTLRWRCDIGDEAIMSRPHPNFARIAPHYPTFLHLPDREGHMTYWELIGAINQNAMLSQGLTSADIIEHYIWSTLFTWDIAARDDADEVTIIVDMAGFGLSTLTPTVLGIFYRVAKLLRKHFPERENGMYFINAPSWSEQAFNTVAPLVSQKQRNKVRLFGVEATPALLRSLFVPENLPREYGGEGPSLGSSEIEQRKRRLAETGKL</sequence>
<accession>A0A7S1QQP2</accession>
<dbReference type="InterPro" id="IPR036865">
    <property type="entry name" value="CRAL-TRIO_dom_sf"/>
</dbReference>
<dbReference type="InterPro" id="IPR051026">
    <property type="entry name" value="PI/PC_transfer"/>
</dbReference>
<dbReference type="SUPFAM" id="SSF52087">
    <property type="entry name" value="CRAL/TRIO domain"/>
    <property type="match status" value="1"/>
</dbReference>
<dbReference type="EMBL" id="HBGE01048456">
    <property type="protein sequence ID" value="CAD9145758.1"/>
    <property type="molecule type" value="Transcribed_RNA"/>
</dbReference>
<feature type="region of interest" description="Disordered" evidence="1">
    <location>
        <begin position="305"/>
        <end position="329"/>
    </location>
</feature>
<dbReference type="PROSITE" id="PS50191">
    <property type="entry name" value="CRAL_TRIO"/>
    <property type="match status" value="1"/>
</dbReference>
<dbReference type="InterPro" id="IPR001251">
    <property type="entry name" value="CRAL-TRIO_dom"/>
</dbReference>
<name>A0A7S1QQP2_ALECA</name>
<dbReference type="Pfam" id="PF00650">
    <property type="entry name" value="CRAL_TRIO"/>
    <property type="match status" value="1"/>
</dbReference>
<evidence type="ECO:0000259" key="2">
    <source>
        <dbReference type="PROSITE" id="PS50191"/>
    </source>
</evidence>
<evidence type="ECO:0000313" key="3">
    <source>
        <dbReference type="EMBL" id="CAD9145758.1"/>
    </source>
</evidence>
<protein>
    <recommendedName>
        <fullName evidence="2">CRAL-TRIO domain-containing protein</fullName>
    </recommendedName>
</protein>
<feature type="domain" description="CRAL-TRIO" evidence="2">
    <location>
        <begin position="143"/>
        <end position="312"/>
    </location>
</feature>